<sequence length="251" mass="28455">MAKKDFKLVVVQGIKGGVGCTTITSNLAVALTKVGLNVLVFDFCKNNDLRLHFGMGLDRFEGFHKSLIENTPWLNSAFSDKNKTVFFPFGQVPHTDLNSLNSLDPNYFNDILNQIDFESKNTIILVDYPSYSSVSDCYFNLDFDLKLTVGTCEVSSYSKLSTKFRTTTDQDLFVINRYNPENKLESDIRTLISTDLIQLKLLGVIFEDEFIHQALAQNTSVVDLNEFYKSSKDFYHLAMRLNASLFDENGV</sequence>
<reference evidence="3 4" key="1">
    <citation type="submission" date="2023-10" db="EMBL/GenBank/DDBJ databases">
        <title>Psychrosphaera aquimaarina strain SW33 isolated from seawater.</title>
        <authorList>
            <person name="Bayburt H."/>
            <person name="Kim J.M."/>
            <person name="Choi B.J."/>
            <person name="Jeon C.O."/>
        </authorList>
    </citation>
    <scope>NUCLEOTIDE SEQUENCE [LARGE SCALE GENOMIC DNA]</scope>
    <source>
        <strain evidence="3 4">KCTC 52743</strain>
    </source>
</reference>
<dbReference type="Pfam" id="PF06564">
    <property type="entry name" value="CBP_BcsQ"/>
    <property type="match status" value="1"/>
</dbReference>
<accession>A0ABU3QZJ6</accession>
<dbReference type="EMBL" id="JAWCUA010000007">
    <property type="protein sequence ID" value="MDU0112858.1"/>
    <property type="molecule type" value="Genomic_DNA"/>
</dbReference>
<evidence type="ECO:0000313" key="4">
    <source>
        <dbReference type="Proteomes" id="UP001257914"/>
    </source>
</evidence>
<name>A0ABU3QZJ6_9GAMM</name>
<proteinExistence type="predicted"/>
<dbReference type="InterPro" id="IPR017746">
    <property type="entry name" value="Cellulose_synthase_operon_BcsQ"/>
</dbReference>
<keyword evidence="1" id="KW-0547">Nucleotide-binding</keyword>
<comment type="caution">
    <text evidence="3">The sequence shown here is derived from an EMBL/GenBank/DDBJ whole genome shotgun (WGS) entry which is preliminary data.</text>
</comment>
<protein>
    <submittedName>
        <fullName evidence="3">Cellulose synthase operon protein YhjQ/BcsQ</fullName>
    </submittedName>
</protein>
<dbReference type="Proteomes" id="UP001257914">
    <property type="component" value="Unassembled WGS sequence"/>
</dbReference>
<gene>
    <name evidence="3" type="ORF">RT723_07570</name>
</gene>
<dbReference type="SUPFAM" id="SSF52540">
    <property type="entry name" value="P-loop containing nucleoside triphosphate hydrolases"/>
    <property type="match status" value="1"/>
</dbReference>
<dbReference type="Gene3D" id="3.40.50.300">
    <property type="entry name" value="P-loop containing nucleotide triphosphate hydrolases"/>
    <property type="match status" value="1"/>
</dbReference>
<dbReference type="InterPro" id="IPR050625">
    <property type="entry name" value="ParA/MinD_ATPase"/>
</dbReference>
<evidence type="ECO:0000256" key="1">
    <source>
        <dbReference type="ARBA" id="ARBA00022741"/>
    </source>
</evidence>
<dbReference type="PANTHER" id="PTHR43384:SF6">
    <property type="entry name" value="SEPTUM SITE-DETERMINING PROTEIN MIND HOMOLOG, CHLOROPLASTIC"/>
    <property type="match status" value="1"/>
</dbReference>
<organism evidence="3 4">
    <name type="scientific">Psychrosphaera aquimarina</name>
    <dbReference type="NCBI Taxonomy" id="2044854"/>
    <lineage>
        <taxon>Bacteria</taxon>
        <taxon>Pseudomonadati</taxon>
        <taxon>Pseudomonadota</taxon>
        <taxon>Gammaproteobacteria</taxon>
        <taxon>Alteromonadales</taxon>
        <taxon>Pseudoalteromonadaceae</taxon>
        <taxon>Psychrosphaera</taxon>
    </lineage>
</organism>
<keyword evidence="4" id="KW-1185">Reference proteome</keyword>
<evidence type="ECO:0000256" key="2">
    <source>
        <dbReference type="ARBA" id="ARBA00022840"/>
    </source>
</evidence>
<evidence type="ECO:0000313" key="3">
    <source>
        <dbReference type="EMBL" id="MDU0112858.1"/>
    </source>
</evidence>
<dbReference type="InterPro" id="IPR027417">
    <property type="entry name" value="P-loop_NTPase"/>
</dbReference>
<keyword evidence="2" id="KW-0067">ATP-binding</keyword>
<dbReference type="RefSeq" id="WP_315946528.1">
    <property type="nucleotide sequence ID" value="NZ_JAWCUA010000007.1"/>
</dbReference>
<dbReference type="PANTHER" id="PTHR43384">
    <property type="entry name" value="SEPTUM SITE-DETERMINING PROTEIN MIND HOMOLOG, CHLOROPLASTIC-RELATED"/>
    <property type="match status" value="1"/>
</dbReference>